<sequence length="159" mass="18232">MSGVQDDDPLAWEIAKELLQRTGRALESRDFPLMLSAFHLPYTHVTTEGVVVLNSEDDFRTLFANVRAHFEGLGMTHLDREVVSASFVSTYCIRTTNRSRIMKGETLLNEPYETMAEIVRRNHRWGIACSNYGVQNDKAHQDALLSVRFPDEKPFRLMN</sequence>
<dbReference type="EMBL" id="FOXV01000002">
    <property type="protein sequence ID" value="SFQ12993.1"/>
    <property type="molecule type" value="Genomic_DNA"/>
</dbReference>
<evidence type="ECO:0008006" key="3">
    <source>
        <dbReference type="Google" id="ProtNLM"/>
    </source>
</evidence>
<proteinExistence type="predicted"/>
<dbReference type="STRING" id="93684.SAMN05421853_10246"/>
<keyword evidence="2" id="KW-1185">Reference proteome</keyword>
<dbReference type="AlphaFoldDB" id="A0A1I5VZZ0"/>
<reference evidence="2" key="1">
    <citation type="submission" date="2016-10" db="EMBL/GenBank/DDBJ databases">
        <authorList>
            <person name="Varghese N."/>
            <person name="Submissions S."/>
        </authorList>
    </citation>
    <scope>NUCLEOTIDE SEQUENCE [LARGE SCALE GENOMIC DNA]</scope>
    <source>
        <strain evidence="2">JCM 10271</strain>
    </source>
</reference>
<name>A0A1I5VZZ0_9RHOB</name>
<dbReference type="SUPFAM" id="SSF54427">
    <property type="entry name" value="NTF2-like"/>
    <property type="match status" value="1"/>
</dbReference>
<accession>A0A1I5VZZ0</accession>
<dbReference type="RefSeq" id="WP_093009332.1">
    <property type="nucleotide sequence ID" value="NZ_FOXV01000002.1"/>
</dbReference>
<dbReference type="Proteomes" id="UP000243106">
    <property type="component" value="Unassembled WGS sequence"/>
</dbReference>
<gene>
    <name evidence="1" type="ORF">SAMN05421853_10246</name>
</gene>
<evidence type="ECO:0000313" key="1">
    <source>
        <dbReference type="EMBL" id="SFQ12993.1"/>
    </source>
</evidence>
<protein>
    <recommendedName>
        <fullName evidence="3">SnoaL-like domain-containing protein</fullName>
    </recommendedName>
</protein>
<organism evidence="1 2">
    <name type="scientific">Roseivivax halotolerans</name>
    <dbReference type="NCBI Taxonomy" id="93684"/>
    <lineage>
        <taxon>Bacteria</taxon>
        <taxon>Pseudomonadati</taxon>
        <taxon>Pseudomonadota</taxon>
        <taxon>Alphaproteobacteria</taxon>
        <taxon>Rhodobacterales</taxon>
        <taxon>Roseobacteraceae</taxon>
        <taxon>Roseivivax</taxon>
    </lineage>
</organism>
<evidence type="ECO:0000313" key="2">
    <source>
        <dbReference type="Proteomes" id="UP000243106"/>
    </source>
</evidence>
<dbReference type="InterPro" id="IPR032710">
    <property type="entry name" value="NTF2-like_dom_sf"/>
</dbReference>